<dbReference type="GO" id="GO:0004170">
    <property type="term" value="F:dUTP diphosphatase activity"/>
    <property type="evidence" value="ECO:0007669"/>
    <property type="project" value="UniProtKB-UniRule"/>
</dbReference>
<keyword evidence="11" id="KW-1185">Reference proteome</keyword>
<evidence type="ECO:0000256" key="1">
    <source>
        <dbReference type="ARBA" id="ARBA00001946"/>
    </source>
</evidence>
<dbReference type="InterPro" id="IPR036157">
    <property type="entry name" value="dUTPase-like_sf"/>
</dbReference>
<comment type="pathway">
    <text evidence="8">Pyrimidine metabolism; dUMP biosynthesis; dUMP from dCTP (dUTP route): step 2/2.</text>
</comment>
<dbReference type="InterPro" id="IPR033704">
    <property type="entry name" value="dUTPase_trimeric"/>
</dbReference>
<dbReference type="EMBL" id="AOSG01000054">
    <property type="protein sequence ID" value="EOR71014.1"/>
    <property type="molecule type" value="Genomic_DNA"/>
</dbReference>
<dbReference type="SUPFAM" id="SSF51283">
    <property type="entry name" value="dUTPase-like"/>
    <property type="match status" value="1"/>
</dbReference>
<feature type="binding site" evidence="8">
    <location>
        <begin position="72"/>
        <end position="74"/>
    </location>
    <ligand>
        <name>substrate</name>
    </ligand>
</feature>
<evidence type="ECO:0000256" key="3">
    <source>
        <dbReference type="ARBA" id="ARBA00022723"/>
    </source>
</evidence>
<proteinExistence type="inferred from homology"/>
<dbReference type="Proteomes" id="UP000014184">
    <property type="component" value="Unassembled WGS sequence"/>
</dbReference>
<keyword evidence="3 8" id="KW-0479">Metal-binding</keyword>
<evidence type="ECO:0000259" key="9">
    <source>
        <dbReference type="Pfam" id="PF00692"/>
    </source>
</evidence>
<evidence type="ECO:0000256" key="6">
    <source>
        <dbReference type="ARBA" id="ARBA00023080"/>
    </source>
</evidence>
<dbReference type="InterPro" id="IPR008181">
    <property type="entry name" value="dUTPase"/>
</dbReference>
<protein>
    <recommendedName>
        <fullName evidence="8">Deoxyuridine 5'-triphosphate nucleotidohydrolase</fullName>
        <shortName evidence="8">dUTPase</shortName>
        <ecNumber evidence="8">3.6.1.23</ecNumber>
    </recommendedName>
    <alternativeName>
        <fullName evidence="8">dUTP pyrophosphatase</fullName>
    </alternativeName>
</protein>
<reference evidence="10 11" key="1">
    <citation type="journal article" date="2013" name="Genome Announc.">
        <title>Draft Genome Sequence of the Lignocellulose Decomposer Thermobifida fusca Strain TM51.</title>
        <authorList>
            <person name="Toth A."/>
            <person name="Barna T."/>
            <person name="Nagy I."/>
            <person name="Horvath B."/>
            <person name="Nagy I."/>
            <person name="Tancsics A."/>
            <person name="Kriszt B."/>
            <person name="Baka E."/>
            <person name="Fekete C."/>
            <person name="Kukolya J."/>
        </authorList>
    </citation>
    <scope>NUCLEOTIDE SEQUENCE [LARGE SCALE GENOMIC DNA]</scope>
    <source>
        <strain evidence="10 11">TM51</strain>
    </source>
</reference>
<name>A0A9P2WQI6_THEFU</name>
<evidence type="ECO:0000256" key="7">
    <source>
        <dbReference type="ARBA" id="ARBA00047686"/>
    </source>
</evidence>
<evidence type="ECO:0000256" key="5">
    <source>
        <dbReference type="ARBA" id="ARBA00022842"/>
    </source>
</evidence>
<comment type="caution">
    <text evidence="8">Lacks conserved residue(s) required for the propagation of feature annotation.</text>
</comment>
<organism evidence="10 11">
    <name type="scientific">Thermobifida fusca TM51</name>
    <dbReference type="NCBI Taxonomy" id="1169414"/>
    <lineage>
        <taxon>Bacteria</taxon>
        <taxon>Bacillati</taxon>
        <taxon>Actinomycetota</taxon>
        <taxon>Actinomycetes</taxon>
        <taxon>Streptosporangiales</taxon>
        <taxon>Nocardiopsidaceae</taxon>
        <taxon>Thermobifida</taxon>
    </lineage>
</organism>
<feature type="binding site" evidence="8">
    <location>
        <begin position="89"/>
        <end position="91"/>
    </location>
    <ligand>
        <name>substrate</name>
    </ligand>
</feature>
<dbReference type="PANTHER" id="PTHR11241">
    <property type="entry name" value="DEOXYURIDINE 5'-TRIPHOSPHATE NUCLEOTIDOHYDROLASE"/>
    <property type="match status" value="1"/>
</dbReference>
<evidence type="ECO:0000313" key="10">
    <source>
        <dbReference type="EMBL" id="EOR71014.1"/>
    </source>
</evidence>
<feature type="domain" description="dUTPase-like" evidence="9">
    <location>
        <begin position="23"/>
        <end position="152"/>
    </location>
</feature>
<dbReference type="NCBIfam" id="TIGR00576">
    <property type="entry name" value="dut"/>
    <property type="match status" value="1"/>
</dbReference>
<dbReference type="NCBIfam" id="NF001862">
    <property type="entry name" value="PRK00601.1"/>
    <property type="match status" value="1"/>
</dbReference>
<dbReference type="CDD" id="cd07557">
    <property type="entry name" value="trimeric_dUTPase"/>
    <property type="match status" value="1"/>
</dbReference>
<keyword evidence="4 8" id="KW-0378">Hydrolase</keyword>
<feature type="binding site" evidence="8">
    <location>
        <position position="85"/>
    </location>
    <ligand>
        <name>substrate</name>
    </ligand>
</feature>
<dbReference type="RefSeq" id="WP_016188903.1">
    <property type="nucleotide sequence ID" value="NZ_AOSG01000054.1"/>
</dbReference>
<comment type="cofactor">
    <cofactor evidence="1 8">
        <name>Mg(2+)</name>
        <dbReference type="ChEBI" id="CHEBI:18420"/>
    </cofactor>
</comment>
<dbReference type="HAMAP" id="MF_00116">
    <property type="entry name" value="dUTPase_bact"/>
    <property type="match status" value="1"/>
</dbReference>
<dbReference type="GO" id="GO:0006226">
    <property type="term" value="P:dUMP biosynthetic process"/>
    <property type="evidence" value="ECO:0007669"/>
    <property type="project" value="UniProtKB-UniRule"/>
</dbReference>
<evidence type="ECO:0000256" key="4">
    <source>
        <dbReference type="ARBA" id="ARBA00022801"/>
    </source>
</evidence>
<comment type="catalytic activity">
    <reaction evidence="7 8">
        <text>dUTP + H2O = dUMP + diphosphate + H(+)</text>
        <dbReference type="Rhea" id="RHEA:10248"/>
        <dbReference type="ChEBI" id="CHEBI:15377"/>
        <dbReference type="ChEBI" id="CHEBI:15378"/>
        <dbReference type="ChEBI" id="CHEBI:33019"/>
        <dbReference type="ChEBI" id="CHEBI:61555"/>
        <dbReference type="ChEBI" id="CHEBI:246422"/>
        <dbReference type="EC" id="3.6.1.23"/>
    </reaction>
</comment>
<dbReference type="GO" id="GO:0046081">
    <property type="term" value="P:dUTP catabolic process"/>
    <property type="evidence" value="ECO:0007669"/>
    <property type="project" value="InterPro"/>
</dbReference>
<evidence type="ECO:0000256" key="8">
    <source>
        <dbReference type="HAMAP-Rule" id="MF_00116"/>
    </source>
</evidence>
<evidence type="ECO:0000256" key="2">
    <source>
        <dbReference type="ARBA" id="ARBA00006581"/>
    </source>
</evidence>
<dbReference type="EC" id="3.6.1.23" evidence="8"/>
<dbReference type="InterPro" id="IPR029054">
    <property type="entry name" value="dUTPase-like"/>
</dbReference>
<dbReference type="AlphaFoldDB" id="A0A9P2WQI6"/>
<comment type="similarity">
    <text evidence="2 8">Belongs to the dUTPase family.</text>
</comment>
<dbReference type="GO" id="GO:0000287">
    <property type="term" value="F:magnesium ion binding"/>
    <property type="evidence" value="ECO:0007669"/>
    <property type="project" value="UniProtKB-UniRule"/>
</dbReference>
<sequence length="161" mass="16713">MSDLSPVFGTVRVEIRRLDPDLPLPRYAHPGDAGADLVTAEDVVLAPGERATVRTGIAIALPDGYAAFIHPRSGLAARHGLTVVNAPGTVDAGYRGEIKVPLLNTDPATPVKLTRGDRIAQLVIQRVERAAFVEVDELSDSARGAGGFGSTGGHAAGAEQS</sequence>
<keyword evidence="5 8" id="KW-0460">Magnesium</keyword>
<dbReference type="PANTHER" id="PTHR11241:SF0">
    <property type="entry name" value="DEOXYURIDINE 5'-TRIPHOSPHATE NUCLEOTIDOHYDROLASE"/>
    <property type="match status" value="1"/>
</dbReference>
<comment type="function">
    <text evidence="8">This enzyme is involved in nucleotide metabolism: it produces dUMP, the immediate precursor of thymidine nucleotides and it decreases the intracellular concentration of dUTP so that uracil cannot be incorporated into DNA.</text>
</comment>
<gene>
    <name evidence="8" type="primary">dut</name>
    <name evidence="10" type="ORF">TM51_09966</name>
</gene>
<dbReference type="Gene3D" id="2.70.40.10">
    <property type="match status" value="1"/>
</dbReference>
<comment type="caution">
    <text evidence="10">The sequence shown here is derived from an EMBL/GenBank/DDBJ whole genome shotgun (WGS) entry which is preliminary data.</text>
</comment>
<evidence type="ECO:0000313" key="11">
    <source>
        <dbReference type="Proteomes" id="UP000014184"/>
    </source>
</evidence>
<accession>A0A9P2WQI6</accession>
<keyword evidence="6 8" id="KW-0546">Nucleotide metabolism</keyword>
<dbReference type="FunFam" id="2.70.40.10:FF:000008">
    <property type="entry name" value="Deoxyuridine 5'-triphosphate nucleotidohydrolase"/>
    <property type="match status" value="1"/>
</dbReference>
<dbReference type="Pfam" id="PF00692">
    <property type="entry name" value="dUTPase"/>
    <property type="match status" value="1"/>
</dbReference>